<keyword evidence="5 9" id="KW-0812">Transmembrane</keyword>
<feature type="transmembrane region" description="Helical" evidence="9">
    <location>
        <begin position="210"/>
        <end position="231"/>
    </location>
</feature>
<protein>
    <submittedName>
        <fullName evidence="10">Fe(3+)-siderophore ABC transporter permease</fullName>
    </submittedName>
</protein>
<evidence type="ECO:0000256" key="6">
    <source>
        <dbReference type="ARBA" id="ARBA00022989"/>
    </source>
</evidence>
<gene>
    <name evidence="10" type="primary">fepD</name>
    <name evidence="10" type="ORF">SANBI_003668</name>
</gene>
<dbReference type="Proteomes" id="UP001304340">
    <property type="component" value="Chromosome"/>
</dbReference>
<dbReference type="KEGG" id="sbil:SANBI_003668"/>
<evidence type="ECO:0000313" key="10">
    <source>
        <dbReference type="EMBL" id="WPF82316.1"/>
    </source>
</evidence>
<evidence type="ECO:0000256" key="5">
    <source>
        <dbReference type="ARBA" id="ARBA00022692"/>
    </source>
</evidence>
<feature type="transmembrane region" description="Helical" evidence="9">
    <location>
        <begin position="124"/>
        <end position="143"/>
    </location>
</feature>
<accession>A0AAF0Z7I2</accession>
<keyword evidence="3" id="KW-0813">Transport</keyword>
<dbReference type="GO" id="GO:0022857">
    <property type="term" value="F:transmembrane transporter activity"/>
    <property type="evidence" value="ECO:0007669"/>
    <property type="project" value="InterPro"/>
</dbReference>
<feature type="transmembrane region" description="Helical" evidence="9">
    <location>
        <begin position="252"/>
        <end position="273"/>
    </location>
</feature>
<evidence type="ECO:0000313" key="11">
    <source>
        <dbReference type="Proteomes" id="UP001304340"/>
    </source>
</evidence>
<feature type="transmembrane region" description="Helical" evidence="9">
    <location>
        <begin position="69"/>
        <end position="89"/>
    </location>
</feature>
<evidence type="ECO:0000256" key="4">
    <source>
        <dbReference type="ARBA" id="ARBA00022475"/>
    </source>
</evidence>
<organism evidence="10 11">
    <name type="scientific">Sanguibacter biliveldensis</name>
    <dbReference type="NCBI Taxonomy" id="3030830"/>
    <lineage>
        <taxon>Bacteria</taxon>
        <taxon>Bacillati</taxon>
        <taxon>Actinomycetota</taxon>
        <taxon>Actinomycetes</taxon>
        <taxon>Micrococcales</taxon>
        <taxon>Sanguibacteraceae</taxon>
        <taxon>Sanguibacter</taxon>
    </lineage>
</organism>
<dbReference type="Pfam" id="PF01032">
    <property type="entry name" value="FecCD"/>
    <property type="match status" value="1"/>
</dbReference>
<dbReference type="NCBIfam" id="NF007760">
    <property type="entry name" value="PRK10441.1"/>
    <property type="match status" value="1"/>
</dbReference>
<evidence type="ECO:0000256" key="8">
    <source>
        <dbReference type="SAM" id="MobiDB-lite"/>
    </source>
</evidence>
<feature type="region of interest" description="Disordered" evidence="8">
    <location>
        <begin position="1"/>
        <end position="39"/>
    </location>
</feature>
<dbReference type="SUPFAM" id="SSF81345">
    <property type="entry name" value="ABC transporter involved in vitamin B12 uptake, BtuC"/>
    <property type="match status" value="1"/>
</dbReference>
<sequence length="394" mass="40153">MTTSTRDTGAQPPGRHLPPGGPETAESATPGGTAGVAGGPVVAVTAEGGTLPEASAAPAGLAHTNATRAFWLLVLVAVLAVALLLSLAVGSKNIPFATVLSGLFSPDGSNDHIIVRDMRAPRTVLGLLVGIALGLSGAMIQALTRNPLADPGILGVNAGAGFAVVVGVAVFGVVNIQQYIWFAFLGAVVTTVVVYVIGSMGRGGTTPVRLTLAGIAIGAVLGGISSGITLLNPRVFDAMRFWGAGTLSNRTWEMVGTVTPFIVAGTLVALLVARPLNAVALGDDLASSLGANLTRTRIWVVVGVTLLCGAATAAAGPIGFVGLMVPHVARWFVGPDQRWIMPYTLVMAPTLLLVSDVLGRVVLRPGELQVGIVTAFVGAPVLIWLVRRRKVSGL</sequence>
<dbReference type="Gene3D" id="1.10.3470.10">
    <property type="entry name" value="ABC transporter involved in vitamin B12 uptake, BtuC"/>
    <property type="match status" value="1"/>
</dbReference>
<evidence type="ECO:0000256" key="7">
    <source>
        <dbReference type="ARBA" id="ARBA00023136"/>
    </source>
</evidence>
<keyword evidence="4" id="KW-1003">Cell membrane</keyword>
<proteinExistence type="inferred from homology"/>
<evidence type="ECO:0000256" key="9">
    <source>
        <dbReference type="SAM" id="Phobius"/>
    </source>
</evidence>
<dbReference type="InterPro" id="IPR000522">
    <property type="entry name" value="ABC_transptr_permease_BtuC"/>
</dbReference>
<keyword evidence="6 9" id="KW-1133">Transmembrane helix</keyword>
<comment type="subcellular location">
    <subcellularLocation>
        <location evidence="1">Cell membrane</location>
        <topology evidence="1">Multi-pass membrane protein</topology>
    </subcellularLocation>
</comment>
<evidence type="ECO:0000256" key="1">
    <source>
        <dbReference type="ARBA" id="ARBA00004651"/>
    </source>
</evidence>
<dbReference type="PANTHER" id="PTHR30472:SF1">
    <property type="entry name" value="FE(3+) DICITRATE TRANSPORT SYSTEM PERMEASE PROTEIN FECC-RELATED"/>
    <property type="match status" value="1"/>
</dbReference>
<dbReference type="EMBL" id="CP138359">
    <property type="protein sequence ID" value="WPF82316.1"/>
    <property type="molecule type" value="Genomic_DNA"/>
</dbReference>
<comment type="similarity">
    <text evidence="2">Belongs to the binding-protein-dependent transport system permease family. FecCD subfamily.</text>
</comment>
<name>A0AAF0Z7I2_9MICO</name>
<dbReference type="GO" id="GO:0033214">
    <property type="term" value="P:siderophore-iron import into cell"/>
    <property type="evidence" value="ECO:0007669"/>
    <property type="project" value="TreeGrafter"/>
</dbReference>
<dbReference type="PANTHER" id="PTHR30472">
    <property type="entry name" value="FERRIC ENTEROBACTIN TRANSPORT SYSTEM PERMEASE PROTEIN"/>
    <property type="match status" value="1"/>
</dbReference>
<keyword evidence="11" id="KW-1185">Reference proteome</keyword>
<dbReference type="InterPro" id="IPR037294">
    <property type="entry name" value="ABC_BtuC-like"/>
</dbReference>
<evidence type="ECO:0000256" key="3">
    <source>
        <dbReference type="ARBA" id="ARBA00022448"/>
    </source>
</evidence>
<dbReference type="AlphaFoldDB" id="A0AAF0Z7I2"/>
<dbReference type="CDD" id="cd06550">
    <property type="entry name" value="TM_ABC_iron-siderophores_like"/>
    <property type="match status" value="1"/>
</dbReference>
<feature type="transmembrane region" description="Helical" evidence="9">
    <location>
        <begin position="155"/>
        <end position="174"/>
    </location>
</feature>
<dbReference type="GO" id="GO:0005886">
    <property type="term" value="C:plasma membrane"/>
    <property type="evidence" value="ECO:0007669"/>
    <property type="project" value="UniProtKB-SubCell"/>
</dbReference>
<dbReference type="FunFam" id="1.10.3470.10:FF:000001">
    <property type="entry name" value="Vitamin B12 ABC transporter permease BtuC"/>
    <property type="match status" value="1"/>
</dbReference>
<feature type="transmembrane region" description="Helical" evidence="9">
    <location>
        <begin position="340"/>
        <end position="362"/>
    </location>
</feature>
<feature type="transmembrane region" description="Helical" evidence="9">
    <location>
        <begin position="179"/>
        <end position="198"/>
    </location>
</feature>
<feature type="transmembrane region" description="Helical" evidence="9">
    <location>
        <begin position="298"/>
        <end position="328"/>
    </location>
</feature>
<keyword evidence="7 9" id="KW-0472">Membrane</keyword>
<evidence type="ECO:0000256" key="2">
    <source>
        <dbReference type="ARBA" id="ARBA00007935"/>
    </source>
</evidence>
<feature type="transmembrane region" description="Helical" evidence="9">
    <location>
        <begin position="368"/>
        <end position="386"/>
    </location>
</feature>
<reference evidence="11" key="1">
    <citation type="submission" date="2023-11" db="EMBL/GenBank/DDBJ databases">
        <authorList>
            <person name="Helweg L.P."/>
            <person name="Kiel A."/>
            <person name="Hitz F."/>
            <person name="Ruckert-Reed C."/>
            <person name="Busche T."/>
            <person name="Kaltschmidt B."/>
            <person name="Kaltschmidt C."/>
        </authorList>
    </citation>
    <scope>NUCLEOTIDE SEQUENCE [LARGE SCALE GENOMIC DNA]</scope>
    <source>
        <strain evidence="11">4.1</strain>
    </source>
</reference>